<keyword evidence="1" id="KW-1133">Transmembrane helix</keyword>
<dbReference type="AlphaFoldDB" id="X0X752"/>
<reference evidence="2" key="1">
    <citation type="journal article" date="2014" name="Front. Microbiol.">
        <title>High frequency of phylogenetically diverse reductive dehalogenase-homologous genes in deep subseafloor sedimentary metagenomes.</title>
        <authorList>
            <person name="Kawai M."/>
            <person name="Futagami T."/>
            <person name="Toyoda A."/>
            <person name="Takaki Y."/>
            <person name="Nishi S."/>
            <person name="Hori S."/>
            <person name="Arai W."/>
            <person name="Tsubouchi T."/>
            <person name="Morono Y."/>
            <person name="Uchiyama I."/>
            <person name="Ito T."/>
            <person name="Fujiyama A."/>
            <person name="Inagaki F."/>
            <person name="Takami H."/>
        </authorList>
    </citation>
    <scope>NUCLEOTIDE SEQUENCE</scope>
    <source>
        <strain evidence="2">Expedition CK06-06</strain>
    </source>
</reference>
<proteinExistence type="predicted"/>
<dbReference type="EMBL" id="BARS01040743">
    <property type="protein sequence ID" value="GAG39049.1"/>
    <property type="molecule type" value="Genomic_DNA"/>
</dbReference>
<keyword evidence="1" id="KW-0472">Membrane</keyword>
<sequence>MPIAGSFVFWLAGIVGSAFAYRKAKKLLRQYRFTAAVLCLAAAIAVGTIAISNMSQELVIAADSTPNIPIGIAKGIYPGRVVWVHDPNATEWDGYYSPEHWWQEEHTDLAAVEKMVSKAIRG</sequence>
<protein>
    <submittedName>
        <fullName evidence="2">Uncharacterized protein</fullName>
    </submittedName>
</protein>
<gene>
    <name evidence="2" type="ORF">S01H1_62063</name>
</gene>
<feature type="transmembrane region" description="Helical" evidence="1">
    <location>
        <begin position="30"/>
        <end position="51"/>
    </location>
</feature>
<evidence type="ECO:0000256" key="1">
    <source>
        <dbReference type="SAM" id="Phobius"/>
    </source>
</evidence>
<evidence type="ECO:0000313" key="2">
    <source>
        <dbReference type="EMBL" id="GAG39049.1"/>
    </source>
</evidence>
<name>X0X752_9ZZZZ</name>
<organism evidence="2">
    <name type="scientific">marine sediment metagenome</name>
    <dbReference type="NCBI Taxonomy" id="412755"/>
    <lineage>
        <taxon>unclassified sequences</taxon>
        <taxon>metagenomes</taxon>
        <taxon>ecological metagenomes</taxon>
    </lineage>
</organism>
<keyword evidence="1" id="KW-0812">Transmembrane</keyword>
<accession>X0X752</accession>
<feature type="non-terminal residue" evidence="2">
    <location>
        <position position="122"/>
    </location>
</feature>
<comment type="caution">
    <text evidence="2">The sequence shown here is derived from an EMBL/GenBank/DDBJ whole genome shotgun (WGS) entry which is preliminary data.</text>
</comment>